<dbReference type="InterPro" id="IPR025519">
    <property type="entry name" value="DUF4407"/>
</dbReference>
<organism evidence="2 3">
    <name type="scientific">Actinoplanes oblitus</name>
    <dbReference type="NCBI Taxonomy" id="3040509"/>
    <lineage>
        <taxon>Bacteria</taxon>
        <taxon>Bacillati</taxon>
        <taxon>Actinomycetota</taxon>
        <taxon>Actinomycetes</taxon>
        <taxon>Micromonosporales</taxon>
        <taxon>Micromonosporaceae</taxon>
        <taxon>Actinoplanes</taxon>
    </lineage>
</organism>
<protein>
    <submittedName>
        <fullName evidence="2">DUF4407 domain-containing protein</fullName>
    </submittedName>
</protein>
<accession>A0ABY8WJ63</accession>
<gene>
    <name evidence="2" type="ORF">ACTOB_008581</name>
</gene>
<evidence type="ECO:0000256" key="1">
    <source>
        <dbReference type="SAM" id="Phobius"/>
    </source>
</evidence>
<feature type="transmembrane region" description="Helical" evidence="1">
    <location>
        <begin position="70"/>
        <end position="89"/>
    </location>
</feature>
<proteinExistence type="predicted"/>
<reference evidence="2 3" key="1">
    <citation type="submission" date="2023-06" db="EMBL/GenBank/DDBJ databases">
        <authorList>
            <person name="Yushchuk O."/>
            <person name="Binda E."/>
            <person name="Ruckert-Reed C."/>
            <person name="Fedorenko V."/>
            <person name="Kalinowski J."/>
            <person name="Marinelli F."/>
        </authorList>
    </citation>
    <scope>NUCLEOTIDE SEQUENCE [LARGE SCALE GENOMIC DNA]</scope>
    <source>
        <strain evidence="2 3">NRRL 3884</strain>
    </source>
</reference>
<keyword evidence="3" id="KW-1185">Reference proteome</keyword>
<keyword evidence="1" id="KW-1133">Transmembrane helix</keyword>
<evidence type="ECO:0000313" key="2">
    <source>
        <dbReference type="EMBL" id="WIM96389.1"/>
    </source>
</evidence>
<dbReference type="Proteomes" id="UP001240150">
    <property type="component" value="Chromosome"/>
</dbReference>
<keyword evidence="1" id="KW-0812">Transmembrane</keyword>
<evidence type="ECO:0000313" key="3">
    <source>
        <dbReference type="Proteomes" id="UP001240150"/>
    </source>
</evidence>
<dbReference type="Pfam" id="PF14362">
    <property type="entry name" value="DUF4407"/>
    <property type="match status" value="1"/>
</dbReference>
<feature type="transmembrane region" description="Helical" evidence="1">
    <location>
        <begin position="138"/>
        <end position="157"/>
    </location>
</feature>
<feature type="transmembrane region" description="Helical" evidence="1">
    <location>
        <begin position="95"/>
        <end position="117"/>
    </location>
</feature>
<dbReference type="EMBL" id="CP126980">
    <property type="protein sequence ID" value="WIM96389.1"/>
    <property type="molecule type" value="Genomic_DNA"/>
</dbReference>
<dbReference type="RefSeq" id="WP_284917671.1">
    <property type="nucleotide sequence ID" value="NZ_CP126980.1"/>
</dbReference>
<keyword evidence="1" id="KW-0472">Membrane</keyword>
<sequence>MVADITVDLSRPRGTEPPAGRAAVPLREALYRRPEAPDTTTISLLARRLIGVREQILSWVPEERPRYTRLGLIVVNTALMAAISLWTALTRVVDVPWPLVIPVAVFWGLLVLTIDSWMVSSSHGALGAGRWFMFVPRLIMAVLLGCVIAEPLVLWIFHPAIHTDVEHHRQEVTGTERGRWTRCNPVDGTVTAGLAGCEQHQLALQGPAGTQGKVASLTAQRTELGKEYARLSAELTAKQELAQAECTGNKIAGGSTSQRRGNGPLCKQAWRVADDFEAQNDLPGRQRKIASLDQQIEALSLRLGDSRQTYAQAIEKGIDAKVEQFEGQFGKIDIIDEAQGLERLSERSGFVWSAQWLVRILLIVVDSLPVLAKMLSGCTSYDRLVNRQLRTGQSFHGLSLDYAEHQEKASIKTATDRVDTQSRLVREQHDEDLDAEIDRRAKRYADEMRD</sequence>
<name>A0ABY8WJ63_9ACTN</name>